<feature type="domain" description="Chitin-binding type-2" evidence="8">
    <location>
        <begin position="155"/>
        <end position="207"/>
    </location>
</feature>
<dbReference type="PANTHER" id="PTHR23301:SF0">
    <property type="entry name" value="CHITIN-BINDING TYPE-2 DOMAIN-CONTAINING PROTEIN-RELATED"/>
    <property type="match status" value="1"/>
</dbReference>
<feature type="domain" description="Chitin-binding type-2" evidence="8">
    <location>
        <begin position="210"/>
        <end position="266"/>
    </location>
</feature>
<sequence length="627" mass="71139">MADSIFSSISDLLLLVSAVLAVTGNAFAEIHEIPTKCPESSGKTVQLAHKHDCTKFYECSNGQKQLSNCPEFAPGQKLHFDPELQNCTFPWEANCASRAPDCSTDEFIQPHPTNCSLYYKCENGVKVLKTCDEEQLFCSDSLECVDKDAAKCKIHDSCPTGKLLEAVLLPHDCDCHRQSLYYECVDGQYAVRRCPSGHVFDNERRQCVSNVHCPATGIKRISHDTDCGLYYECVDGVKVEKVCEDGLSFDETKGICTWPPRHECSSNFKQTDPAIYFLPHAAEKKDDIDCPPQGYRYLAHECSCTKYYSCEDGNKYLGKCPEGTIYDYIREVCDLPHAAICRNEIYTNDTFLSENCHFSSDCPSEGHNRYPHESDCTLFYDCYNGRKCRMSCFQGYVFNPLIGSCDLPRNVPNCHDYIPTPTPTTWRPPATTSTTWRPPATTSTTWRPTGCPEGEITHHDCNCNAYYICRNGQYQWMRCPTGQSFDCIKRQCMPEGSAQCCRSESNDCDGTCSSSNRLLPHKECNKYCTCDSGTTTVRNCPRHTYYDRYRQICNWPEAIQNGDLPAQCDPTDCSFGENYVPHECYCDRYYKCSGNGKFLQNCKTGEYFDYTEEKCVDSKYAHCYTKI</sequence>
<dbReference type="PROSITE" id="PS50940">
    <property type="entry name" value="CHIT_BIND_II"/>
    <property type="match status" value="9"/>
</dbReference>
<dbReference type="RefSeq" id="XP_033319026.1">
    <property type="nucleotide sequence ID" value="XM_033463135.1"/>
</dbReference>
<evidence type="ECO:0000313" key="9">
    <source>
        <dbReference type="Proteomes" id="UP000515164"/>
    </source>
</evidence>
<evidence type="ECO:0000259" key="8">
    <source>
        <dbReference type="PROSITE" id="PS50940"/>
    </source>
</evidence>
<gene>
    <name evidence="10" type="primary">LOC117216435</name>
</gene>
<feature type="chain" id="PRO_5028410751" evidence="7">
    <location>
        <begin position="22"/>
        <end position="627"/>
    </location>
</feature>
<dbReference type="Pfam" id="PF01607">
    <property type="entry name" value="CBM_14"/>
    <property type="match status" value="9"/>
</dbReference>
<feature type="domain" description="Chitin-binding type-2" evidence="8">
    <location>
        <begin position="34"/>
        <end position="97"/>
    </location>
</feature>
<proteinExistence type="predicted"/>
<evidence type="ECO:0000256" key="6">
    <source>
        <dbReference type="SAM" id="MobiDB-lite"/>
    </source>
</evidence>
<evidence type="ECO:0000256" key="4">
    <source>
        <dbReference type="ARBA" id="ARBA00023157"/>
    </source>
</evidence>
<keyword evidence="4" id="KW-1015">Disulfide bond</keyword>
<evidence type="ECO:0000313" key="10">
    <source>
        <dbReference type="RefSeq" id="XP_033319026.1"/>
    </source>
</evidence>
<evidence type="ECO:0000256" key="7">
    <source>
        <dbReference type="SAM" id="SignalP"/>
    </source>
</evidence>
<evidence type="ECO:0000256" key="5">
    <source>
        <dbReference type="ARBA" id="ARBA00023180"/>
    </source>
</evidence>
<dbReference type="InterPro" id="IPR036508">
    <property type="entry name" value="Chitin-bd_dom_sf"/>
</dbReference>
<evidence type="ECO:0000256" key="3">
    <source>
        <dbReference type="ARBA" id="ARBA00022737"/>
    </source>
</evidence>
<reference evidence="10" key="1">
    <citation type="submission" date="2025-08" db="UniProtKB">
        <authorList>
            <consortium name="RefSeq"/>
        </authorList>
    </citation>
    <scope>IDENTIFICATION</scope>
    <source>
        <tissue evidence="10">Muscle</tissue>
    </source>
</reference>
<dbReference type="GeneID" id="117216435"/>
<feature type="domain" description="Chitin-binding type-2" evidence="8">
    <location>
        <begin position="359"/>
        <end position="416"/>
    </location>
</feature>
<keyword evidence="2 7" id="KW-0732">Signal</keyword>
<feature type="signal peptide" evidence="7">
    <location>
        <begin position="1"/>
        <end position="21"/>
    </location>
</feature>
<keyword evidence="5" id="KW-0325">Glycoprotein</keyword>
<feature type="domain" description="Chitin-binding type-2" evidence="8">
    <location>
        <begin position="448"/>
        <end position="500"/>
    </location>
</feature>
<keyword evidence="3" id="KW-0677">Repeat</keyword>
<organism evidence="9 10">
    <name type="scientific">Bombus bifarius</name>
    <dbReference type="NCBI Taxonomy" id="103933"/>
    <lineage>
        <taxon>Eukaryota</taxon>
        <taxon>Metazoa</taxon>
        <taxon>Ecdysozoa</taxon>
        <taxon>Arthropoda</taxon>
        <taxon>Hexapoda</taxon>
        <taxon>Insecta</taxon>
        <taxon>Pterygota</taxon>
        <taxon>Neoptera</taxon>
        <taxon>Endopterygota</taxon>
        <taxon>Hymenoptera</taxon>
        <taxon>Apocrita</taxon>
        <taxon>Aculeata</taxon>
        <taxon>Apoidea</taxon>
        <taxon>Anthophila</taxon>
        <taxon>Apidae</taxon>
        <taxon>Bombus</taxon>
        <taxon>Pyrobombus</taxon>
    </lineage>
</organism>
<dbReference type="GO" id="GO:0008061">
    <property type="term" value="F:chitin binding"/>
    <property type="evidence" value="ECO:0007669"/>
    <property type="project" value="UniProtKB-KW"/>
</dbReference>
<dbReference type="AlphaFoldDB" id="A0A6P8MYQ4"/>
<keyword evidence="1" id="KW-0147">Chitin-binding</keyword>
<name>A0A6P8MYQ4_9HYME</name>
<evidence type="ECO:0000256" key="2">
    <source>
        <dbReference type="ARBA" id="ARBA00022729"/>
    </source>
</evidence>
<dbReference type="SUPFAM" id="SSF57625">
    <property type="entry name" value="Invertebrate chitin-binding proteins"/>
    <property type="match status" value="9"/>
</dbReference>
<dbReference type="PANTHER" id="PTHR23301">
    <property type="entry name" value="CHITIN BINDING PERITROPHIN-A"/>
    <property type="match status" value="1"/>
</dbReference>
<accession>A0A6P8MYQ4</accession>
<feature type="domain" description="Chitin-binding type-2" evidence="8">
    <location>
        <begin position="287"/>
        <end position="343"/>
    </location>
</feature>
<dbReference type="InterPro" id="IPR051940">
    <property type="entry name" value="Chitin_bind-dev_reg"/>
</dbReference>
<feature type="domain" description="Chitin-binding type-2" evidence="8">
    <location>
        <begin position="99"/>
        <end position="154"/>
    </location>
</feature>
<evidence type="ECO:0000256" key="1">
    <source>
        <dbReference type="ARBA" id="ARBA00022669"/>
    </source>
</evidence>
<protein>
    <submittedName>
        <fullName evidence="10">Uncharacterized protein LOC117216435</fullName>
    </submittedName>
</protein>
<dbReference type="KEGG" id="bbif:117216435"/>
<dbReference type="SMART" id="SM00494">
    <property type="entry name" value="ChtBD2"/>
    <property type="match status" value="9"/>
</dbReference>
<dbReference type="Gene3D" id="2.170.140.10">
    <property type="entry name" value="Chitin binding domain"/>
    <property type="match status" value="8"/>
</dbReference>
<dbReference type="Proteomes" id="UP000515164">
    <property type="component" value="Unplaced"/>
</dbReference>
<dbReference type="InterPro" id="IPR002557">
    <property type="entry name" value="Chitin-bd_dom"/>
</dbReference>
<feature type="domain" description="Chitin-binding type-2" evidence="8">
    <location>
        <begin position="509"/>
        <end position="568"/>
    </location>
</feature>
<feature type="region of interest" description="Disordered" evidence="6">
    <location>
        <begin position="426"/>
        <end position="446"/>
    </location>
</feature>
<feature type="domain" description="Chitin-binding type-2" evidence="8">
    <location>
        <begin position="570"/>
        <end position="625"/>
    </location>
</feature>
<dbReference type="GO" id="GO:0005576">
    <property type="term" value="C:extracellular region"/>
    <property type="evidence" value="ECO:0007669"/>
    <property type="project" value="InterPro"/>
</dbReference>
<keyword evidence="9" id="KW-1185">Reference proteome</keyword>